<dbReference type="EMBL" id="AP024237">
    <property type="protein sequence ID" value="BCO38061.1"/>
    <property type="molecule type" value="Genomic_DNA"/>
</dbReference>
<dbReference type="OrthoDB" id="4378081at2"/>
<dbReference type="Proteomes" id="UP000595446">
    <property type="component" value="Chromosome"/>
</dbReference>
<protein>
    <submittedName>
        <fullName evidence="1">Uncharacterized protein</fullName>
    </submittedName>
</protein>
<sequence length="388" mass="42600">MTQELTANSRFRIWGGSGVGDTKGVATRGDVLVNMTADGVDLNQIWAEVQEVNSLWNAERKSITDILSFQTVNVADAIAQSITSASFEEATEFGIPAAIRPPSDVLKLGYNFKDWDLRTSFTWKFLCEASAEQVTAHLQRVYEADNKLTTGTVFNRLLNPATVLNEWQHTCYGLWNADGMVPPPFLGKTFDGSHSHYLTTASTTLDPADVENMIQHVFEHGYGYHPETQFVLLLNPVDFETSQISAWKAGIEIRPGQTPQFDFIPSALMPAWISNETIHGPIPNADYNGLRVWGSYKNALVIQSYYLPQGYAIVAATGGPNSDANPVGFRQHVNAAYQGLRHIPGHGPYPLVDSFFVRGFGTGTRHRGAAVVAQITTNGSYTAPVVET</sequence>
<organism evidence="1 2">
    <name type="scientific">Mycobacterium heckeshornense</name>
    <dbReference type="NCBI Taxonomy" id="110505"/>
    <lineage>
        <taxon>Bacteria</taxon>
        <taxon>Bacillati</taxon>
        <taxon>Actinomycetota</taxon>
        <taxon>Actinomycetes</taxon>
        <taxon>Mycobacteriales</taxon>
        <taxon>Mycobacteriaceae</taxon>
        <taxon>Mycobacterium</taxon>
    </lineage>
</organism>
<dbReference type="RefSeq" id="WP_048893130.1">
    <property type="nucleotide sequence ID" value="NZ_AP024237.1"/>
</dbReference>
<reference evidence="1 2" key="1">
    <citation type="submission" date="2020-12" db="EMBL/GenBank/DDBJ databases">
        <title>Complete genome sequence of Mycobacterium heckeshornense JCM 15655T, closely related to a pathogenic non-tuberculous mycobacterial species Mycobacterium xenopi.</title>
        <authorList>
            <person name="Yoshida M."/>
            <person name="Fukano H."/>
            <person name="Asakura T."/>
            <person name="Suzuki M."/>
            <person name="Hoshino Y."/>
        </authorList>
    </citation>
    <scope>NUCLEOTIDE SEQUENCE [LARGE SCALE GENOMIC DNA]</scope>
    <source>
        <strain evidence="1 2">JCM 15655</strain>
    </source>
</reference>
<evidence type="ECO:0000313" key="1">
    <source>
        <dbReference type="EMBL" id="BCO38061.1"/>
    </source>
</evidence>
<gene>
    <name evidence="1" type="ORF">MHEC_44940</name>
</gene>
<keyword evidence="2" id="KW-1185">Reference proteome</keyword>
<dbReference type="AlphaFoldDB" id="A0A2G8BBW8"/>
<accession>A0A2G8BBW8</accession>
<evidence type="ECO:0000313" key="2">
    <source>
        <dbReference type="Proteomes" id="UP000595446"/>
    </source>
</evidence>
<name>A0A2G8BBW8_9MYCO</name>
<proteinExistence type="predicted"/>